<evidence type="ECO:0000256" key="1">
    <source>
        <dbReference type="ARBA" id="ARBA00004141"/>
    </source>
</evidence>
<dbReference type="RefSeq" id="WP_092041078.1">
    <property type="nucleotide sequence ID" value="NZ_FOOK01000038.1"/>
</dbReference>
<dbReference type="STRING" id="201973.SAMN04488025_13810"/>
<keyword evidence="2 5" id="KW-0812">Transmembrane</keyword>
<keyword evidence="7" id="KW-1185">Reference proteome</keyword>
<sequence length="112" mass="12631">MNALAPSGEEKLLAALCHASALFFPVLLPLIILLLSRDSHFVRSHAREALVFHLFMIAVIFVCKLLFIILIGFLLIVIAFLFYAVTTVIGVIRAFSGWEYHYPITSQWAKKL</sequence>
<protein>
    <recommendedName>
        <fullName evidence="8">DUF4870 domain-containing protein</fullName>
    </recommendedName>
</protein>
<evidence type="ECO:0000256" key="3">
    <source>
        <dbReference type="ARBA" id="ARBA00022989"/>
    </source>
</evidence>
<evidence type="ECO:0000256" key="2">
    <source>
        <dbReference type="ARBA" id="ARBA00022692"/>
    </source>
</evidence>
<evidence type="ECO:0000313" key="7">
    <source>
        <dbReference type="Proteomes" id="UP000198661"/>
    </source>
</evidence>
<evidence type="ECO:0000313" key="6">
    <source>
        <dbReference type="EMBL" id="SFG48062.1"/>
    </source>
</evidence>
<accession>A0A1I2S5F0</accession>
<evidence type="ECO:0000256" key="4">
    <source>
        <dbReference type="ARBA" id="ARBA00023136"/>
    </source>
</evidence>
<feature type="transmembrane region" description="Helical" evidence="5">
    <location>
        <begin position="48"/>
        <end position="67"/>
    </location>
</feature>
<dbReference type="Proteomes" id="UP000198661">
    <property type="component" value="Unassembled WGS sequence"/>
</dbReference>
<dbReference type="InterPro" id="IPR019109">
    <property type="entry name" value="MamF_MmsF"/>
</dbReference>
<keyword evidence="3 5" id="KW-1133">Transmembrane helix</keyword>
<name>A0A1I2S5F0_9BACL</name>
<dbReference type="EMBL" id="FOOK01000038">
    <property type="protein sequence ID" value="SFG48062.1"/>
    <property type="molecule type" value="Genomic_DNA"/>
</dbReference>
<organism evidence="6 7">
    <name type="scientific">Planifilum fulgidum</name>
    <dbReference type="NCBI Taxonomy" id="201973"/>
    <lineage>
        <taxon>Bacteria</taxon>
        <taxon>Bacillati</taxon>
        <taxon>Bacillota</taxon>
        <taxon>Bacilli</taxon>
        <taxon>Bacillales</taxon>
        <taxon>Thermoactinomycetaceae</taxon>
        <taxon>Planifilum</taxon>
    </lineage>
</organism>
<comment type="subcellular location">
    <subcellularLocation>
        <location evidence="1">Membrane</location>
        <topology evidence="1">Multi-pass membrane protein</topology>
    </subcellularLocation>
</comment>
<evidence type="ECO:0008006" key="8">
    <source>
        <dbReference type="Google" id="ProtNLM"/>
    </source>
</evidence>
<dbReference type="Pfam" id="PF09685">
    <property type="entry name" value="MamF_MmsF"/>
    <property type="match status" value="1"/>
</dbReference>
<evidence type="ECO:0000256" key="5">
    <source>
        <dbReference type="SAM" id="Phobius"/>
    </source>
</evidence>
<feature type="transmembrane region" description="Helical" evidence="5">
    <location>
        <begin position="73"/>
        <end position="95"/>
    </location>
</feature>
<keyword evidence="4 5" id="KW-0472">Membrane</keyword>
<dbReference type="OrthoDB" id="9808930at2"/>
<proteinExistence type="predicted"/>
<dbReference type="AlphaFoldDB" id="A0A1I2S5F0"/>
<feature type="transmembrane region" description="Helical" evidence="5">
    <location>
        <begin position="12"/>
        <end position="36"/>
    </location>
</feature>
<reference evidence="6 7" key="1">
    <citation type="submission" date="2016-10" db="EMBL/GenBank/DDBJ databases">
        <authorList>
            <person name="de Groot N.N."/>
        </authorList>
    </citation>
    <scope>NUCLEOTIDE SEQUENCE [LARGE SCALE GENOMIC DNA]</scope>
    <source>
        <strain evidence="6 7">DSM 44945</strain>
    </source>
</reference>
<gene>
    <name evidence="6" type="ORF">SAMN04488025_13810</name>
</gene>